<dbReference type="InterPro" id="IPR019546">
    <property type="entry name" value="TAT_signal_bac_arc"/>
</dbReference>
<sequence>MDRRHFLTLSAALGAAGTLSACGSSDSDTGAGAQATAAATPGVIKVAYQKYGNFTQIDSLFKDVKKIFEAENQGSKLELIPIEAAQNDYITKLALMNRSADTAPDLMYEDSFMVRSDVDAGYLLKLDDYLAGWPDWGQFVDAAKEAGKADDGGIYGVSLGTDTRGIWYNKQVLAKAGIAAEGWQPKDWDELLTAAEAIKAKVPGVMPLNVYSGKPNGEGSVMQGFEMLLYGIEGGTLYKEDESKWVVGSQAFKDSLAFIERIYTSGLPPSHSRPSTQISAVSSAASGFRRASSPSMSTARGCQATGCPRAMCRGPNGRRSWAGQRCRPRRVRGRARSRCRAAGCCRSVRTARTPVSPSR</sequence>
<gene>
    <name evidence="1" type="ORF">ACFSCS_07070</name>
</gene>
<dbReference type="InterPro" id="IPR050490">
    <property type="entry name" value="Bact_solute-bd_prot1"/>
</dbReference>
<dbReference type="Proteomes" id="UP001597326">
    <property type="component" value="Unassembled WGS sequence"/>
</dbReference>
<dbReference type="SUPFAM" id="SSF53850">
    <property type="entry name" value="Periplasmic binding protein-like II"/>
    <property type="match status" value="1"/>
</dbReference>
<organism evidence="1 2">
    <name type="scientific">Luteococcus peritonei</name>
    <dbReference type="NCBI Taxonomy" id="88874"/>
    <lineage>
        <taxon>Bacteria</taxon>
        <taxon>Bacillati</taxon>
        <taxon>Actinomycetota</taxon>
        <taxon>Actinomycetes</taxon>
        <taxon>Propionibacteriales</taxon>
        <taxon>Propionibacteriaceae</taxon>
        <taxon>Luteococcus</taxon>
    </lineage>
</organism>
<dbReference type="PANTHER" id="PTHR43649">
    <property type="entry name" value="ARABINOSE-BINDING PROTEIN-RELATED"/>
    <property type="match status" value="1"/>
</dbReference>
<dbReference type="PROSITE" id="PS51257">
    <property type="entry name" value="PROKAR_LIPOPROTEIN"/>
    <property type="match status" value="1"/>
</dbReference>
<dbReference type="RefSeq" id="WP_343872882.1">
    <property type="nucleotide sequence ID" value="NZ_BAAAIX010000013.1"/>
</dbReference>
<accession>A0ABW4RVP5</accession>
<evidence type="ECO:0000313" key="2">
    <source>
        <dbReference type="Proteomes" id="UP001597326"/>
    </source>
</evidence>
<dbReference type="Gene3D" id="3.40.190.10">
    <property type="entry name" value="Periplasmic binding protein-like II"/>
    <property type="match status" value="1"/>
</dbReference>
<reference evidence="2" key="1">
    <citation type="journal article" date="2019" name="Int. J. Syst. Evol. Microbiol.">
        <title>The Global Catalogue of Microorganisms (GCM) 10K type strain sequencing project: providing services to taxonomists for standard genome sequencing and annotation.</title>
        <authorList>
            <consortium name="The Broad Institute Genomics Platform"/>
            <consortium name="The Broad Institute Genome Sequencing Center for Infectious Disease"/>
            <person name="Wu L."/>
            <person name="Ma J."/>
        </authorList>
    </citation>
    <scope>NUCLEOTIDE SEQUENCE [LARGE SCALE GENOMIC DNA]</scope>
    <source>
        <strain evidence="2">CAIM 431</strain>
    </source>
</reference>
<evidence type="ECO:0000313" key="1">
    <source>
        <dbReference type="EMBL" id="MFD1889950.1"/>
    </source>
</evidence>
<dbReference type="PROSITE" id="PS51318">
    <property type="entry name" value="TAT"/>
    <property type="match status" value="1"/>
</dbReference>
<proteinExistence type="predicted"/>
<dbReference type="EMBL" id="JBHUFZ010000016">
    <property type="protein sequence ID" value="MFD1889950.1"/>
    <property type="molecule type" value="Genomic_DNA"/>
</dbReference>
<keyword evidence="2" id="KW-1185">Reference proteome</keyword>
<dbReference type="NCBIfam" id="TIGR01409">
    <property type="entry name" value="TAT_signal_seq"/>
    <property type="match status" value="1"/>
</dbReference>
<comment type="caution">
    <text evidence="1">The sequence shown here is derived from an EMBL/GenBank/DDBJ whole genome shotgun (WGS) entry which is preliminary data.</text>
</comment>
<dbReference type="InterPro" id="IPR006059">
    <property type="entry name" value="SBP"/>
</dbReference>
<dbReference type="PANTHER" id="PTHR43649:SF14">
    <property type="entry name" value="BLR3389 PROTEIN"/>
    <property type="match status" value="1"/>
</dbReference>
<name>A0ABW4RVP5_9ACTN</name>
<protein>
    <submittedName>
        <fullName evidence="1">Substrate-binding domain-containing protein</fullName>
    </submittedName>
</protein>
<dbReference type="InterPro" id="IPR006311">
    <property type="entry name" value="TAT_signal"/>
</dbReference>
<dbReference type="Pfam" id="PF01547">
    <property type="entry name" value="SBP_bac_1"/>
    <property type="match status" value="1"/>
</dbReference>